<name>A0A0B1PBH9_UNCNE</name>
<evidence type="ECO:0000313" key="2">
    <source>
        <dbReference type="Proteomes" id="UP000030854"/>
    </source>
</evidence>
<accession>A0A0B1PBH9</accession>
<evidence type="ECO:0000313" key="1">
    <source>
        <dbReference type="EMBL" id="KHJ34019.1"/>
    </source>
</evidence>
<organism evidence="1 2">
    <name type="scientific">Uncinula necator</name>
    <name type="common">Grape powdery mildew</name>
    <dbReference type="NCBI Taxonomy" id="52586"/>
    <lineage>
        <taxon>Eukaryota</taxon>
        <taxon>Fungi</taxon>
        <taxon>Dikarya</taxon>
        <taxon>Ascomycota</taxon>
        <taxon>Pezizomycotina</taxon>
        <taxon>Leotiomycetes</taxon>
        <taxon>Erysiphales</taxon>
        <taxon>Erysiphaceae</taxon>
        <taxon>Erysiphe</taxon>
    </lineage>
</organism>
<reference evidence="1 2" key="1">
    <citation type="journal article" date="2014" name="BMC Genomics">
        <title>Adaptive genomic structural variation in the grape powdery mildew pathogen, Erysiphe necator.</title>
        <authorList>
            <person name="Jones L."/>
            <person name="Riaz S."/>
            <person name="Morales-Cruz A."/>
            <person name="Amrine K.C."/>
            <person name="McGuire B."/>
            <person name="Gubler W.D."/>
            <person name="Walker M.A."/>
            <person name="Cantu D."/>
        </authorList>
    </citation>
    <scope>NUCLEOTIDE SEQUENCE [LARGE SCALE GENOMIC DNA]</scope>
    <source>
        <strain evidence="2">c</strain>
    </source>
</reference>
<dbReference type="HOGENOM" id="CLU_1972101_0_0_1"/>
<dbReference type="Proteomes" id="UP000030854">
    <property type="component" value="Unassembled WGS sequence"/>
</dbReference>
<keyword evidence="2" id="KW-1185">Reference proteome</keyword>
<sequence length="127" mass="14912">MKLLINQIPSRHQNETHASQITKFSGKTNVVQYIEDLEARFFLQPYSHDTDRKKVIVAIENLCGAEDDLTSNAPKEWARLEVRLNPHLKDNWTAFPDRLRLRYQNTALRQKKVEERQNLIQKGNTVQ</sequence>
<proteinExistence type="predicted"/>
<protein>
    <submittedName>
        <fullName evidence="1">Uncharacterized protein</fullName>
    </submittedName>
</protein>
<comment type="caution">
    <text evidence="1">The sequence shown here is derived from an EMBL/GenBank/DDBJ whole genome shotgun (WGS) entry which is preliminary data.</text>
</comment>
<gene>
    <name evidence="1" type="ORF">EV44_g3237</name>
</gene>
<dbReference type="AlphaFoldDB" id="A0A0B1PBH9"/>
<dbReference type="EMBL" id="JNVN01001098">
    <property type="protein sequence ID" value="KHJ34019.1"/>
    <property type="molecule type" value="Genomic_DNA"/>
</dbReference>